<gene>
    <name evidence="8" type="primary">vapC</name>
    <name evidence="10" type="ORF">FTUN_4340</name>
</gene>
<feature type="binding site" evidence="8">
    <location>
        <position position="7"/>
    </location>
    <ligand>
        <name>Mg(2+)</name>
        <dbReference type="ChEBI" id="CHEBI:18420"/>
    </ligand>
</feature>
<dbReference type="PANTHER" id="PTHR33653:SF1">
    <property type="entry name" value="RIBONUCLEASE VAPC2"/>
    <property type="match status" value="1"/>
</dbReference>
<evidence type="ECO:0000256" key="4">
    <source>
        <dbReference type="ARBA" id="ARBA00022723"/>
    </source>
</evidence>
<evidence type="ECO:0000259" key="9">
    <source>
        <dbReference type="Pfam" id="PF01850"/>
    </source>
</evidence>
<evidence type="ECO:0000256" key="2">
    <source>
        <dbReference type="ARBA" id="ARBA00022649"/>
    </source>
</evidence>
<dbReference type="SUPFAM" id="SSF88723">
    <property type="entry name" value="PIN domain-like"/>
    <property type="match status" value="1"/>
</dbReference>
<sequence>MTRFLLDSGIATDYIDRRNGVYDRAQTETLAGNRVGTAVPVLAELAAGIERSRSRDRNMRALQLALGAWKLWPFDDATAFEYGRLHAELLRIGRPMQVIDIMIAAVALKLGNTVVVTKDSDLAAVPGLTVENWAE</sequence>
<dbReference type="PANTHER" id="PTHR33653">
    <property type="entry name" value="RIBONUCLEASE VAPC2"/>
    <property type="match status" value="1"/>
</dbReference>
<comment type="function">
    <text evidence="8">Toxic component of a toxin-antitoxin (TA) system. An RNase.</text>
</comment>
<dbReference type="InterPro" id="IPR050556">
    <property type="entry name" value="Type_II_TA_system_RNase"/>
</dbReference>
<reference evidence="11" key="1">
    <citation type="submission" date="2020-05" db="EMBL/GenBank/DDBJ databases">
        <title>Frigoriglobus tundricola gen. nov., sp. nov., a psychrotolerant cellulolytic planctomycete of the family Gemmataceae with two divergent copies of 16S rRNA gene.</title>
        <authorList>
            <person name="Kulichevskaya I.S."/>
            <person name="Ivanova A.A."/>
            <person name="Naumoff D.G."/>
            <person name="Beletsky A.V."/>
            <person name="Rijpstra W.I.C."/>
            <person name="Sinninghe Damste J.S."/>
            <person name="Mardanov A.V."/>
            <person name="Ravin N.V."/>
            <person name="Dedysh S.N."/>
        </authorList>
    </citation>
    <scope>NUCLEOTIDE SEQUENCE [LARGE SCALE GENOMIC DNA]</scope>
    <source>
        <strain evidence="11">PL17</strain>
    </source>
</reference>
<evidence type="ECO:0000256" key="1">
    <source>
        <dbReference type="ARBA" id="ARBA00001946"/>
    </source>
</evidence>
<dbReference type="InterPro" id="IPR002716">
    <property type="entry name" value="PIN_dom"/>
</dbReference>
<dbReference type="HAMAP" id="MF_00265">
    <property type="entry name" value="VapC_Nob1"/>
    <property type="match status" value="1"/>
</dbReference>
<dbReference type="GO" id="GO:0000287">
    <property type="term" value="F:magnesium ion binding"/>
    <property type="evidence" value="ECO:0007669"/>
    <property type="project" value="UniProtKB-UniRule"/>
</dbReference>
<dbReference type="GO" id="GO:0016787">
    <property type="term" value="F:hydrolase activity"/>
    <property type="evidence" value="ECO:0007669"/>
    <property type="project" value="UniProtKB-KW"/>
</dbReference>
<dbReference type="RefSeq" id="WP_171472300.1">
    <property type="nucleotide sequence ID" value="NZ_CP053452.2"/>
</dbReference>
<dbReference type="KEGG" id="ftj:FTUN_4340"/>
<name>A0A6M5YU51_9BACT</name>
<feature type="binding site" evidence="8">
    <location>
        <position position="100"/>
    </location>
    <ligand>
        <name>Mg(2+)</name>
        <dbReference type="ChEBI" id="CHEBI:18420"/>
    </ligand>
</feature>
<evidence type="ECO:0000256" key="7">
    <source>
        <dbReference type="ARBA" id="ARBA00038093"/>
    </source>
</evidence>
<protein>
    <recommendedName>
        <fullName evidence="8">Ribonuclease VapC</fullName>
        <shortName evidence="8">RNase VapC</shortName>
        <ecNumber evidence="8">3.1.-.-</ecNumber>
    </recommendedName>
    <alternativeName>
        <fullName evidence="8">Toxin VapC</fullName>
    </alternativeName>
</protein>
<feature type="domain" description="PIN" evidence="9">
    <location>
        <begin position="5"/>
        <end position="127"/>
    </location>
</feature>
<keyword evidence="8" id="KW-0800">Toxin</keyword>
<keyword evidence="6 8" id="KW-0460">Magnesium</keyword>
<proteinExistence type="inferred from homology"/>
<evidence type="ECO:0000313" key="10">
    <source>
        <dbReference type="EMBL" id="QJW96781.1"/>
    </source>
</evidence>
<keyword evidence="3 8" id="KW-0540">Nuclease</keyword>
<dbReference type="AlphaFoldDB" id="A0A6M5YU51"/>
<comment type="cofactor">
    <cofactor evidence="1 8">
        <name>Mg(2+)</name>
        <dbReference type="ChEBI" id="CHEBI:18420"/>
    </cofactor>
</comment>
<evidence type="ECO:0000256" key="5">
    <source>
        <dbReference type="ARBA" id="ARBA00022801"/>
    </source>
</evidence>
<dbReference type="GO" id="GO:0090729">
    <property type="term" value="F:toxin activity"/>
    <property type="evidence" value="ECO:0007669"/>
    <property type="project" value="UniProtKB-KW"/>
</dbReference>
<dbReference type="Gene3D" id="3.40.50.1010">
    <property type="entry name" value="5'-nuclease"/>
    <property type="match status" value="1"/>
</dbReference>
<evidence type="ECO:0000313" key="11">
    <source>
        <dbReference type="Proteomes" id="UP000503447"/>
    </source>
</evidence>
<dbReference type="GO" id="GO:0004540">
    <property type="term" value="F:RNA nuclease activity"/>
    <property type="evidence" value="ECO:0007669"/>
    <property type="project" value="InterPro"/>
</dbReference>
<dbReference type="InterPro" id="IPR022907">
    <property type="entry name" value="VapC_family"/>
</dbReference>
<comment type="similarity">
    <text evidence="7 8">Belongs to the PINc/VapC protein family.</text>
</comment>
<evidence type="ECO:0000256" key="3">
    <source>
        <dbReference type="ARBA" id="ARBA00022722"/>
    </source>
</evidence>
<dbReference type="EMBL" id="CP053452">
    <property type="protein sequence ID" value="QJW96781.1"/>
    <property type="molecule type" value="Genomic_DNA"/>
</dbReference>
<dbReference type="Proteomes" id="UP000503447">
    <property type="component" value="Chromosome"/>
</dbReference>
<dbReference type="CDD" id="cd09881">
    <property type="entry name" value="PIN_VapC4-5_FitB-like"/>
    <property type="match status" value="1"/>
</dbReference>
<keyword evidence="4 8" id="KW-0479">Metal-binding</keyword>
<organism evidence="10 11">
    <name type="scientific">Frigoriglobus tundricola</name>
    <dbReference type="NCBI Taxonomy" id="2774151"/>
    <lineage>
        <taxon>Bacteria</taxon>
        <taxon>Pseudomonadati</taxon>
        <taxon>Planctomycetota</taxon>
        <taxon>Planctomycetia</taxon>
        <taxon>Gemmatales</taxon>
        <taxon>Gemmataceae</taxon>
        <taxon>Frigoriglobus</taxon>
    </lineage>
</organism>
<evidence type="ECO:0000256" key="8">
    <source>
        <dbReference type="HAMAP-Rule" id="MF_00265"/>
    </source>
</evidence>
<keyword evidence="5 8" id="KW-0378">Hydrolase</keyword>
<evidence type="ECO:0000256" key="6">
    <source>
        <dbReference type="ARBA" id="ARBA00022842"/>
    </source>
</evidence>
<dbReference type="EC" id="3.1.-.-" evidence="8"/>
<dbReference type="InterPro" id="IPR029060">
    <property type="entry name" value="PIN-like_dom_sf"/>
</dbReference>
<keyword evidence="11" id="KW-1185">Reference proteome</keyword>
<dbReference type="Pfam" id="PF01850">
    <property type="entry name" value="PIN"/>
    <property type="match status" value="1"/>
</dbReference>
<accession>A0A6M5YU51</accession>
<keyword evidence="2 8" id="KW-1277">Toxin-antitoxin system</keyword>